<evidence type="ECO:0000313" key="2">
    <source>
        <dbReference type="Proteomes" id="UP001058974"/>
    </source>
</evidence>
<dbReference type="InterPro" id="IPR029039">
    <property type="entry name" value="Flavoprotein-like_sf"/>
</dbReference>
<dbReference type="Gramene" id="Psat05G0407700-T1">
    <property type="protein sequence ID" value="KAI5408099.1"/>
    <property type="gene ID" value="KIW84_054077"/>
</dbReference>
<dbReference type="AlphaFoldDB" id="A0A9D5AHU6"/>
<dbReference type="EMBL" id="JAMSHJ010000005">
    <property type="protein sequence ID" value="KAI5408099.1"/>
    <property type="molecule type" value="Genomic_DNA"/>
</dbReference>
<sequence>MLQKYNHHDPQICYKSKYSSHQPTKSIKEAKCQNKYSSKAYFKSFQVKFHRRKDYVQELPYYGLKVGLTNYVAVYDTMSPRPSNHSPAEPRQSSKLQVRAFTLILSMHQGEMQRQHKLLILYATQTGNALDAAERLARETELPTIQRISPKLQPVTCTRTHRDRTNLQS</sequence>
<evidence type="ECO:0000313" key="1">
    <source>
        <dbReference type="EMBL" id="KAI5408099.1"/>
    </source>
</evidence>
<reference evidence="1 2" key="1">
    <citation type="journal article" date="2022" name="Nat. Genet.">
        <title>Improved pea reference genome and pan-genome highlight genomic features and evolutionary characteristics.</title>
        <authorList>
            <person name="Yang T."/>
            <person name="Liu R."/>
            <person name="Luo Y."/>
            <person name="Hu S."/>
            <person name="Wang D."/>
            <person name="Wang C."/>
            <person name="Pandey M.K."/>
            <person name="Ge S."/>
            <person name="Xu Q."/>
            <person name="Li N."/>
            <person name="Li G."/>
            <person name="Huang Y."/>
            <person name="Saxena R.K."/>
            <person name="Ji Y."/>
            <person name="Li M."/>
            <person name="Yan X."/>
            <person name="He Y."/>
            <person name="Liu Y."/>
            <person name="Wang X."/>
            <person name="Xiang C."/>
            <person name="Varshney R.K."/>
            <person name="Ding H."/>
            <person name="Gao S."/>
            <person name="Zong X."/>
        </authorList>
    </citation>
    <scope>NUCLEOTIDE SEQUENCE [LARGE SCALE GENOMIC DNA]</scope>
    <source>
        <strain evidence="1 2">cv. Zhongwan 6</strain>
    </source>
</reference>
<dbReference type="Gene3D" id="3.40.50.360">
    <property type="match status" value="1"/>
</dbReference>
<protein>
    <submittedName>
        <fullName evidence="1">Uncharacterized protein</fullName>
    </submittedName>
</protein>
<gene>
    <name evidence="1" type="ORF">KIW84_054077</name>
</gene>
<dbReference type="SUPFAM" id="SSF52218">
    <property type="entry name" value="Flavoproteins"/>
    <property type="match status" value="1"/>
</dbReference>
<keyword evidence="2" id="KW-1185">Reference proteome</keyword>
<organism evidence="1 2">
    <name type="scientific">Pisum sativum</name>
    <name type="common">Garden pea</name>
    <name type="synonym">Lathyrus oleraceus</name>
    <dbReference type="NCBI Taxonomy" id="3888"/>
    <lineage>
        <taxon>Eukaryota</taxon>
        <taxon>Viridiplantae</taxon>
        <taxon>Streptophyta</taxon>
        <taxon>Embryophyta</taxon>
        <taxon>Tracheophyta</taxon>
        <taxon>Spermatophyta</taxon>
        <taxon>Magnoliopsida</taxon>
        <taxon>eudicotyledons</taxon>
        <taxon>Gunneridae</taxon>
        <taxon>Pentapetalae</taxon>
        <taxon>rosids</taxon>
        <taxon>fabids</taxon>
        <taxon>Fabales</taxon>
        <taxon>Fabaceae</taxon>
        <taxon>Papilionoideae</taxon>
        <taxon>50 kb inversion clade</taxon>
        <taxon>NPAAA clade</taxon>
        <taxon>Hologalegina</taxon>
        <taxon>IRL clade</taxon>
        <taxon>Fabeae</taxon>
        <taxon>Lathyrus</taxon>
    </lineage>
</organism>
<name>A0A9D5AHU6_PEA</name>
<accession>A0A9D5AHU6</accession>
<proteinExistence type="predicted"/>
<dbReference type="Proteomes" id="UP001058974">
    <property type="component" value="Chromosome 5"/>
</dbReference>
<comment type="caution">
    <text evidence="1">The sequence shown here is derived from an EMBL/GenBank/DDBJ whole genome shotgun (WGS) entry which is preliminary data.</text>
</comment>